<dbReference type="Gene3D" id="3.90.1750.10">
    <property type="entry name" value="Hect, E3 ligase catalytic domains"/>
    <property type="match status" value="1"/>
</dbReference>
<dbReference type="GO" id="GO:0004842">
    <property type="term" value="F:ubiquitin-protein transferase activity"/>
    <property type="evidence" value="ECO:0007669"/>
    <property type="project" value="InterPro"/>
</dbReference>
<evidence type="ECO:0000313" key="6">
    <source>
        <dbReference type="Proteomes" id="UP001152320"/>
    </source>
</evidence>
<feature type="domain" description="DOC" evidence="4">
    <location>
        <begin position="207"/>
        <end position="385"/>
    </location>
</feature>
<keyword evidence="6" id="KW-1185">Reference proteome</keyword>
<evidence type="ECO:0000256" key="2">
    <source>
        <dbReference type="PROSITE-ProRule" id="PRU00104"/>
    </source>
</evidence>
<evidence type="ECO:0000256" key="1">
    <source>
        <dbReference type="ARBA" id="ARBA00022786"/>
    </source>
</evidence>
<dbReference type="InterPro" id="IPR008979">
    <property type="entry name" value="Galactose-bd-like_sf"/>
</dbReference>
<dbReference type="Gene3D" id="3.30.2160.10">
    <property type="entry name" value="Hect, E3 ligase catalytic domain"/>
    <property type="match status" value="1"/>
</dbReference>
<dbReference type="Gene3D" id="3.30.2410.10">
    <property type="entry name" value="Hect, E3 ligase catalytic domain"/>
    <property type="match status" value="1"/>
</dbReference>
<keyword evidence="1 2" id="KW-0833">Ubl conjugation pathway</keyword>
<comment type="caution">
    <text evidence="5">The sequence shown here is derived from an EMBL/GenBank/DDBJ whole genome shotgun (WGS) entry which is preliminary data.</text>
</comment>
<dbReference type="EMBL" id="JAIZAY010000006">
    <property type="protein sequence ID" value="KAJ8039849.1"/>
    <property type="molecule type" value="Genomic_DNA"/>
</dbReference>
<dbReference type="Pfam" id="PF00632">
    <property type="entry name" value="HECT"/>
    <property type="match status" value="1"/>
</dbReference>
<evidence type="ECO:0000259" key="4">
    <source>
        <dbReference type="PROSITE" id="PS51284"/>
    </source>
</evidence>
<dbReference type="SUPFAM" id="SSF56204">
    <property type="entry name" value="Hect, E3 ligase catalytic domain"/>
    <property type="match status" value="1"/>
</dbReference>
<dbReference type="Pfam" id="PF03256">
    <property type="entry name" value="ANAPC10"/>
    <property type="match status" value="1"/>
</dbReference>
<organism evidence="5 6">
    <name type="scientific">Holothuria leucospilota</name>
    <name type="common">Black long sea cucumber</name>
    <name type="synonym">Mertensiothuria leucospilota</name>
    <dbReference type="NCBI Taxonomy" id="206669"/>
    <lineage>
        <taxon>Eukaryota</taxon>
        <taxon>Metazoa</taxon>
        <taxon>Echinodermata</taxon>
        <taxon>Eleutherozoa</taxon>
        <taxon>Echinozoa</taxon>
        <taxon>Holothuroidea</taxon>
        <taxon>Aspidochirotacea</taxon>
        <taxon>Aspidochirotida</taxon>
        <taxon>Holothuriidae</taxon>
        <taxon>Holothuria</taxon>
    </lineage>
</organism>
<gene>
    <name evidence="5" type="ORF">HOLleu_13981</name>
</gene>
<feature type="active site" description="Glycyl thioester intermediate" evidence="2">
    <location>
        <position position="811"/>
    </location>
</feature>
<evidence type="ECO:0000259" key="3">
    <source>
        <dbReference type="PROSITE" id="PS50237"/>
    </source>
</evidence>
<dbReference type="OrthoDB" id="8068875at2759"/>
<dbReference type="InterPro" id="IPR035983">
    <property type="entry name" value="Hect_E3_ubiquitin_ligase"/>
</dbReference>
<dbReference type="PANTHER" id="PTHR46654">
    <property type="entry name" value="E3 UBIQUITIN-PROTEIN LIGASE HECTD3"/>
    <property type="match status" value="1"/>
</dbReference>
<protein>
    <submittedName>
        <fullName evidence="5">E3 ubiquitin-protein ligase HECTD3</fullName>
    </submittedName>
</protein>
<dbReference type="InterPro" id="IPR000569">
    <property type="entry name" value="HECT_dom"/>
</dbReference>
<dbReference type="PROSITE" id="PS50237">
    <property type="entry name" value="HECT"/>
    <property type="match status" value="1"/>
</dbReference>
<evidence type="ECO:0000313" key="5">
    <source>
        <dbReference type="EMBL" id="KAJ8039849.1"/>
    </source>
</evidence>
<name>A0A9Q1C823_HOLLE</name>
<reference evidence="5" key="1">
    <citation type="submission" date="2021-10" db="EMBL/GenBank/DDBJ databases">
        <title>Tropical sea cucumber genome reveals ecological adaptation and Cuvierian tubules defense mechanism.</title>
        <authorList>
            <person name="Chen T."/>
        </authorList>
    </citation>
    <scope>NUCLEOTIDE SEQUENCE</scope>
    <source>
        <strain evidence="5">Nanhai2018</strain>
        <tissue evidence="5">Muscle</tissue>
    </source>
</reference>
<dbReference type="SMART" id="SM01337">
    <property type="entry name" value="APC10"/>
    <property type="match status" value="1"/>
</dbReference>
<dbReference type="SUPFAM" id="SSF49785">
    <property type="entry name" value="Galactose-binding domain-like"/>
    <property type="match status" value="1"/>
</dbReference>
<dbReference type="InterPro" id="IPR004939">
    <property type="entry name" value="APC_su10/DOC_dom"/>
</dbReference>
<dbReference type="InterPro" id="IPR042469">
    <property type="entry name" value="HECTD3"/>
</dbReference>
<dbReference type="SMART" id="SM00119">
    <property type="entry name" value="HECTc"/>
    <property type="match status" value="1"/>
</dbReference>
<proteinExistence type="predicted"/>
<dbReference type="Gene3D" id="2.60.120.260">
    <property type="entry name" value="Galactose-binding domain-like"/>
    <property type="match status" value="1"/>
</dbReference>
<dbReference type="Proteomes" id="UP001152320">
    <property type="component" value="Chromosome 6"/>
</dbReference>
<accession>A0A9Q1C823</accession>
<sequence length="849" mass="97093">MISPVCPQSRITLARIRCLEECISNFHSASQLPEAFCYVPGHLHYKVAKVGEKINIYSQPLSVNHPEFPVKKSKLIIGSLHSTKDTVIEGSGEEVYTTAGQWMKIKQPYLQKLLPNKTIATDGWIILFDSRASAEDPPKFHRIVPDKVTPVYEQLYGRSCKPFDRWEEVVEAKYTLSLGPPAKIQPPDEEAIEALREVPGNWDVECDEELVRFLSEHVVQENEKLGNVKQYVEAVAVSSSWDEESAACLTDGDPGTYWESDGRQGQHWIRLTMRKGVIIKKLYLGVDCHDENYMPGHVVVMGGELDNMVKLNDVHIEQSFTGNYCVLEDVKKFYPYIEIQIKSCEDDGVDTRVHGIKIKSLKERELGLLKDTFSKDELVRYPRLEAFNQDQLYRRALVLIRFSKLLDSVIHFIVPVWEYSLGSFRSCLDMVRQFLPLSKKRTSLIQHFLTQSETGKPDHLPKLFINRRVAAEHRQDPSKDPSGKSTIFIQVYDGLQPKEKYAKPLDFRWPKQFDQWWECKFLSEGIIDQGGGFRDSLADMAEELCPTEGDVPIPLPFFVRSPNQSNKDTNVNRDVYVPNPMCQQFAKFEWIGQVMGGCLRGKEHLVLSLPPFVWKQLVGEKVTWSRDYISVDATAVKLVDNLRVVDQETFEANFSGQLTYVTALSDDTLVELMENGGSVEVNYDDRIEYCNLVEKTRMNESKKQIEALRKGLLKVVPQAVLDLLTWQELERKICGDPDVSVEALLKTTILEDLEQSSARVKMFWEALGNFTNEDRSRFLRFVTGRRRLPTPLYICADKEGKTDILPESSTCTNTLFLPSYSDVKIAEEKLRYAAYNCVAIDADMSPWDE</sequence>
<feature type="domain" description="HECT" evidence="3">
    <location>
        <begin position="520"/>
        <end position="845"/>
    </location>
</feature>
<dbReference type="PANTHER" id="PTHR46654:SF1">
    <property type="entry name" value="E3 UBIQUITIN-PROTEIN LIGASE HECTD3"/>
    <property type="match status" value="1"/>
</dbReference>
<dbReference type="PROSITE" id="PS51284">
    <property type="entry name" value="DOC"/>
    <property type="match status" value="1"/>
</dbReference>
<dbReference type="AlphaFoldDB" id="A0A9Q1C823"/>